<protein>
    <recommendedName>
        <fullName evidence="1">N-acetyltransferase domain-containing protein</fullName>
    </recommendedName>
</protein>
<reference evidence="2 3" key="1">
    <citation type="submission" date="2017-05" db="EMBL/GenBank/DDBJ databases">
        <title>Vagococcus spp. assemblies.</title>
        <authorList>
            <person name="Gulvik C.A."/>
        </authorList>
    </citation>
    <scope>NUCLEOTIDE SEQUENCE [LARGE SCALE GENOMIC DNA]</scope>
    <source>
        <strain evidence="2 3">SS1714</strain>
    </source>
</reference>
<comment type="caution">
    <text evidence="2">The sequence shown here is derived from an EMBL/GenBank/DDBJ whole genome shotgun (WGS) entry which is preliminary data.</text>
</comment>
<name>A0A430B8J0_9ENTE</name>
<dbReference type="InterPro" id="IPR016181">
    <property type="entry name" value="Acyl_CoA_acyltransferase"/>
</dbReference>
<dbReference type="PANTHER" id="PTHR43415:SF3">
    <property type="entry name" value="GNAT-FAMILY ACETYLTRANSFERASE"/>
    <property type="match status" value="1"/>
</dbReference>
<evidence type="ECO:0000313" key="2">
    <source>
        <dbReference type="EMBL" id="RSU16557.1"/>
    </source>
</evidence>
<dbReference type="PANTHER" id="PTHR43415">
    <property type="entry name" value="SPERMIDINE N(1)-ACETYLTRANSFERASE"/>
    <property type="match status" value="1"/>
</dbReference>
<dbReference type="Gene3D" id="3.40.630.30">
    <property type="match status" value="1"/>
</dbReference>
<dbReference type="Proteomes" id="UP000288028">
    <property type="component" value="Unassembled WGS sequence"/>
</dbReference>
<keyword evidence="3" id="KW-1185">Reference proteome</keyword>
<organism evidence="2 3">
    <name type="scientific">Vagococcus carniphilus</name>
    <dbReference type="NCBI Taxonomy" id="218144"/>
    <lineage>
        <taxon>Bacteria</taxon>
        <taxon>Bacillati</taxon>
        <taxon>Bacillota</taxon>
        <taxon>Bacilli</taxon>
        <taxon>Lactobacillales</taxon>
        <taxon>Enterococcaceae</taxon>
        <taxon>Vagococcus</taxon>
    </lineage>
</organism>
<dbReference type="Pfam" id="PF13302">
    <property type="entry name" value="Acetyltransf_3"/>
    <property type="match status" value="1"/>
</dbReference>
<dbReference type="InterPro" id="IPR000182">
    <property type="entry name" value="GNAT_dom"/>
</dbReference>
<gene>
    <name evidence="2" type="ORF">CBF28_03250</name>
</gene>
<dbReference type="CDD" id="cd04301">
    <property type="entry name" value="NAT_SF"/>
    <property type="match status" value="1"/>
</dbReference>
<dbReference type="GO" id="GO:0016747">
    <property type="term" value="F:acyltransferase activity, transferring groups other than amino-acyl groups"/>
    <property type="evidence" value="ECO:0007669"/>
    <property type="project" value="InterPro"/>
</dbReference>
<proteinExistence type="predicted"/>
<dbReference type="OrthoDB" id="9795206at2"/>
<sequence>MMETNRLLLTQATPEDIETIMTFEQDPDNRKFVFRGTYEEHLREIDDPNVGIYVVRKKESQQAIGFLIYDLDLESERFELRRVAISEKNQGFGRELFNRVFKHAFEELHMNKLWLDVYHDNEVGIHFYESLGMVREGVLRQNHKEDRGMMDQIIYSVLKDEYFEKK</sequence>
<evidence type="ECO:0000313" key="3">
    <source>
        <dbReference type="Proteomes" id="UP000288028"/>
    </source>
</evidence>
<accession>A0A430B8J0</accession>
<dbReference type="AlphaFoldDB" id="A0A430B8J0"/>
<evidence type="ECO:0000259" key="1">
    <source>
        <dbReference type="PROSITE" id="PS51186"/>
    </source>
</evidence>
<dbReference type="PROSITE" id="PS51186">
    <property type="entry name" value="GNAT"/>
    <property type="match status" value="1"/>
</dbReference>
<dbReference type="SUPFAM" id="SSF55729">
    <property type="entry name" value="Acyl-CoA N-acyltransferases (Nat)"/>
    <property type="match status" value="1"/>
</dbReference>
<dbReference type="EMBL" id="NGKB01000002">
    <property type="protein sequence ID" value="RSU16557.1"/>
    <property type="molecule type" value="Genomic_DNA"/>
</dbReference>
<feature type="domain" description="N-acetyltransferase" evidence="1">
    <location>
        <begin position="7"/>
        <end position="154"/>
    </location>
</feature>